<dbReference type="GO" id="GO:0006082">
    <property type="term" value="P:organic acid metabolic process"/>
    <property type="evidence" value="ECO:0007669"/>
    <property type="project" value="TreeGrafter"/>
</dbReference>
<dbReference type="PANTHER" id="PTHR24300:SF301">
    <property type="entry name" value="CYP2J25 PROTEIN-RELATED"/>
    <property type="match status" value="1"/>
</dbReference>
<dbReference type="STRING" id="144197.ENSSPAP00000018516"/>
<dbReference type="AlphaFoldDB" id="A0A3B5ADQ9"/>
<dbReference type="InterPro" id="IPR036396">
    <property type="entry name" value="Cyt_P450_sf"/>
</dbReference>
<evidence type="ECO:0000256" key="3">
    <source>
        <dbReference type="ARBA" id="ARBA00022723"/>
    </source>
</evidence>
<comment type="cofactor">
    <cofactor evidence="1">
        <name>heme</name>
        <dbReference type="ChEBI" id="CHEBI:30413"/>
    </cofactor>
</comment>
<dbReference type="SUPFAM" id="SSF48264">
    <property type="entry name" value="Cytochrome P450"/>
    <property type="match status" value="1"/>
</dbReference>
<keyword evidence="4" id="KW-0408">Iron</keyword>
<evidence type="ECO:0000256" key="2">
    <source>
        <dbReference type="ARBA" id="ARBA00010617"/>
    </source>
</evidence>
<organism evidence="5">
    <name type="scientific">Stegastes partitus</name>
    <name type="common">bicolor damselfish</name>
    <dbReference type="NCBI Taxonomy" id="144197"/>
    <lineage>
        <taxon>Eukaryota</taxon>
        <taxon>Metazoa</taxon>
        <taxon>Chordata</taxon>
        <taxon>Craniata</taxon>
        <taxon>Vertebrata</taxon>
        <taxon>Euteleostomi</taxon>
        <taxon>Actinopterygii</taxon>
        <taxon>Neopterygii</taxon>
        <taxon>Teleostei</taxon>
        <taxon>Neoteleostei</taxon>
        <taxon>Acanthomorphata</taxon>
        <taxon>Ovalentaria</taxon>
        <taxon>Pomacentridae</taxon>
        <taxon>Stegastes</taxon>
    </lineage>
</organism>
<reference evidence="5" key="1">
    <citation type="submission" date="2023-09" db="UniProtKB">
        <authorList>
            <consortium name="Ensembl"/>
        </authorList>
    </citation>
    <scope>IDENTIFICATION</scope>
</reference>
<dbReference type="GeneTree" id="ENSGT00950000182879"/>
<keyword evidence="3" id="KW-0479">Metal-binding</keyword>
<dbReference type="Ensembl" id="ENSSPAT00000018796.1">
    <property type="protein sequence ID" value="ENSSPAP00000018516.1"/>
    <property type="gene ID" value="ENSSPAG00000013986.1"/>
</dbReference>
<dbReference type="InterPro" id="IPR002401">
    <property type="entry name" value="Cyt_P450_E_grp-I"/>
</dbReference>
<dbReference type="GO" id="GO:0020037">
    <property type="term" value="F:heme binding"/>
    <property type="evidence" value="ECO:0007669"/>
    <property type="project" value="InterPro"/>
</dbReference>
<dbReference type="InterPro" id="IPR001128">
    <property type="entry name" value="Cyt_P450"/>
</dbReference>
<dbReference type="GO" id="GO:0016712">
    <property type="term" value="F:oxidoreductase activity, acting on paired donors, with incorporation or reduction of molecular oxygen, reduced flavin or flavoprotein as one donor, and incorporation of one atom of oxygen"/>
    <property type="evidence" value="ECO:0007669"/>
    <property type="project" value="TreeGrafter"/>
</dbReference>
<evidence type="ECO:0000313" key="5">
    <source>
        <dbReference type="Ensembl" id="ENSSPAP00000018516.1"/>
    </source>
</evidence>
<dbReference type="GO" id="GO:0005506">
    <property type="term" value="F:iron ion binding"/>
    <property type="evidence" value="ECO:0007669"/>
    <property type="project" value="InterPro"/>
</dbReference>
<dbReference type="PANTHER" id="PTHR24300">
    <property type="entry name" value="CYTOCHROME P450 508A4-RELATED"/>
    <property type="match status" value="1"/>
</dbReference>
<dbReference type="PRINTS" id="PR00463">
    <property type="entry name" value="EP450I"/>
</dbReference>
<dbReference type="Pfam" id="PF00067">
    <property type="entry name" value="p450"/>
    <property type="match status" value="1"/>
</dbReference>
<dbReference type="GO" id="GO:0006805">
    <property type="term" value="P:xenobiotic metabolic process"/>
    <property type="evidence" value="ECO:0007669"/>
    <property type="project" value="TreeGrafter"/>
</dbReference>
<comment type="similarity">
    <text evidence="2">Belongs to the cytochrome P450 family.</text>
</comment>
<name>A0A3B5ADQ9_9TELE</name>
<accession>A0A3B5ADQ9</accession>
<dbReference type="GO" id="GO:0005737">
    <property type="term" value="C:cytoplasm"/>
    <property type="evidence" value="ECO:0007669"/>
    <property type="project" value="TreeGrafter"/>
</dbReference>
<evidence type="ECO:0000256" key="4">
    <source>
        <dbReference type="ARBA" id="ARBA00023004"/>
    </source>
</evidence>
<protein>
    <submittedName>
        <fullName evidence="5">Uncharacterized protein</fullName>
    </submittedName>
</protein>
<proteinExistence type="inferred from homology"/>
<evidence type="ECO:0000256" key="1">
    <source>
        <dbReference type="ARBA" id="ARBA00001971"/>
    </source>
</evidence>
<dbReference type="Gene3D" id="1.10.630.10">
    <property type="entry name" value="Cytochrome P450"/>
    <property type="match status" value="1"/>
</dbReference>
<dbReference type="InterPro" id="IPR050182">
    <property type="entry name" value="Cytochrome_P450_fam2"/>
</dbReference>
<sequence>MCRYIYLVICQEYLLYYSFSGHLPSEVLPLTVTHIGQKYGNIFTLRLFGGRIVVLNGYKLVKEALVQRGDDFTDRPSIPVFHEMVGTKGSIFSNGNPWKQQRRFALHTLRNFGVGKKTLELFIQEECRYLTEAFADHQGTIDHFFLQ</sequence>